<feature type="transmembrane region" description="Helical" evidence="6">
    <location>
        <begin position="461"/>
        <end position="482"/>
    </location>
</feature>
<comment type="subcellular location">
    <subcellularLocation>
        <location evidence="1">Cell inner membrane</location>
        <topology evidence="1">Multi-pass membrane protein</topology>
    </subcellularLocation>
</comment>
<feature type="transmembrane region" description="Helical" evidence="6">
    <location>
        <begin position="240"/>
        <end position="258"/>
    </location>
</feature>
<keyword evidence="4 6" id="KW-1133">Transmembrane helix</keyword>
<dbReference type="PANTHER" id="PTHR43702:SF3">
    <property type="entry name" value="PROTEIN TSGA"/>
    <property type="match status" value="1"/>
</dbReference>
<dbReference type="Proteomes" id="UP000321204">
    <property type="component" value="Chromosome"/>
</dbReference>
<reference evidence="7 8" key="1">
    <citation type="journal article" date="2015" name="Int. J. Syst. Evol. Microbiol.">
        <title>Flavisolibacter ginsenosidimutans sp. nov., with ginsenoside-converting activity isolated from soil used for cultivating ginseng.</title>
        <authorList>
            <person name="Zhao Y."/>
            <person name="Liu Q."/>
            <person name="Kang M.S."/>
            <person name="Jin F."/>
            <person name="Yu H."/>
            <person name="Im W.T."/>
        </authorList>
    </citation>
    <scope>NUCLEOTIDE SEQUENCE [LARGE SCALE GENOMIC DNA]</scope>
    <source>
        <strain evidence="7 8">Gsoil 636</strain>
    </source>
</reference>
<feature type="transmembrane region" description="Helical" evidence="6">
    <location>
        <begin position="568"/>
        <end position="586"/>
    </location>
</feature>
<dbReference type="GO" id="GO:0022857">
    <property type="term" value="F:transmembrane transporter activity"/>
    <property type="evidence" value="ECO:0007669"/>
    <property type="project" value="InterPro"/>
</dbReference>
<dbReference type="KEGG" id="fgg:FSB75_03620"/>
<feature type="transmembrane region" description="Helical" evidence="6">
    <location>
        <begin position="512"/>
        <end position="529"/>
    </location>
</feature>
<organism evidence="7 8">
    <name type="scientific">Flavisolibacter ginsenosidimutans</name>
    <dbReference type="NCBI Taxonomy" id="661481"/>
    <lineage>
        <taxon>Bacteria</taxon>
        <taxon>Pseudomonadati</taxon>
        <taxon>Bacteroidota</taxon>
        <taxon>Chitinophagia</taxon>
        <taxon>Chitinophagales</taxon>
        <taxon>Chitinophagaceae</taxon>
        <taxon>Flavisolibacter</taxon>
    </lineage>
</organism>
<dbReference type="InterPro" id="IPR036259">
    <property type="entry name" value="MFS_trans_sf"/>
</dbReference>
<feature type="transmembrane region" description="Helical" evidence="6">
    <location>
        <begin position="606"/>
        <end position="625"/>
    </location>
</feature>
<evidence type="ECO:0000256" key="3">
    <source>
        <dbReference type="ARBA" id="ARBA00022692"/>
    </source>
</evidence>
<keyword evidence="8" id="KW-1185">Reference proteome</keyword>
<evidence type="ECO:0000256" key="1">
    <source>
        <dbReference type="ARBA" id="ARBA00004429"/>
    </source>
</evidence>
<keyword evidence="3 6" id="KW-0812">Transmembrane</keyword>
<sequence length="659" mass="70727">MGPNKPAIARTNAQPIPTNYGALTTLVTVFFFWGFIAAGNSIFIPFCKHYFHLDQFQSQLVDFAFYTAYYFGALGLYLYGAFGGLDLVAKWGYKKSIVYGLLFSALGAVAMIVAVNANAFAGMLVGLFIVALGFSLQQTAAQPFAISLGDPATGTGRVNLGGGVNSFGTMIGPIVVAFALFGTTAAVSDEKIQSLGLSKVIVLYVCVGILFIAAAALFYFSKKVPAGISTEKQEKSSKALTALLVMTGLLIIMFAPVFSSYNSKEAKRIETLEKETGDENTKAVALLQSTVAPADSVFAKSFFADKSDAVINKQLDSLNQINPANIAAVKTIKSGNDARAAEIATLKHPLEQKRMYWLFGALAVVVITLLFSNASAQRNPAGWGAMQYPQLVLGMIGILVYVGVEVTIVSNISELLKQPAFGSIPSSQAAPYISLYWGSLMIGRWAGSVSVFNLKPSTKQLMTILVPIIAFGIVVAVNAISQYDVRPLYLYIVCVLVQIVAFYISKDKPARTLLIFASLGMLAMLIGLFSTGNFAIYAFLSGGLFCSIMWPAIFTLSVTGLGKYTTQGSAFLIMMILGGGIIPPIQGKLADFLQSRSTEVGTGIHQSYWVPVVCFAYLAFFAFAVKGILKRQGINYEEIDETISPLSTEPEAAIEITKN</sequence>
<feature type="transmembrane region" description="Helical" evidence="6">
    <location>
        <begin position="355"/>
        <end position="371"/>
    </location>
</feature>
<evidence type="ECO:0000256" key="4">
    <source>
        <dbReference type="ARBA" id="ARBA00022989"/>
    </source>
</evidence>
<feature type="transmembrane region" description="Helical" evidence="6">
    <location>
        <begin position="158"/>
        <end position="181"/>
    </location>
</feature>
<evidence type="ECO:0000256" key="5">
    <source>
        <dbReference type="ARBA" id="ARBA00023136"/>
    </source>
</evidence>
<feature type="transmembrane region" description="Helical" evidence="6">
    <location>
        <begin position="20"/>
        <end position="43"/>
    </location>
</feature>
<accession>A0A5B8UP15</accession>
<dbReference type="Pfam" id="PF07690">
    <property type="entry name" value="MFS_1"/>
    <property type="match status" value="1"/>
</dbReference>
<dbReference type="SUPFAM" id="SSF103473">
    <property type="entry name" value="MFS general substrate transporter"/>
    <property type="match status" value="1"/>
</dbReference>
<feature type="transmembrane region" description="Helical" evidence="6">
    <location>
        <begin position="488"/>
        <end position="505"/>
    </location>
</feature>
<gene>
    <name evidence="7" type="ORF">FSB75_03620</name>
</gene>
<feature type="transmembrane region" description="Helical" evidence="6">
    <location>
        <begin position="201"/>
        <end position="220"/>
    </location>
</feature>
<dbReference type="InterPro" id="IPR050375">
    <property type="entry name" value="MFS_TsgA-like"/>
</dbReference>
<dbReference type="OrthoDB" id="9786665at2"/>
<evidence type="ECO:0000256" key="6">
    <source>
        <dbReference type="SAM" id="Phobius"/>
    </source>
</evidence>
<dbReference type="Gene3D" id="1.20.1250.20">
    <property type="entry name" value="MFS general substrate transporter like domains"/>
    <property type="match status" value="2"/>
</dbReference>
<feature type="transmembrane region" description="Helical" evidence="6">
    <location>
        <begin position="63"/>
        <end position="85"/>
    </location>
</feature>
<feature type="transmembrane region" description="Helical" evidence="6">
    <location>
        <begin position="391"/>
        <end position="413"/>
    </location>
</feature>
<evidence type="ECO:0000313" key="8">
    <source>
        <dbReference type="Proteomes" id="UP000321204"/>
    </source>
</evidence>
<dbReference type="InterPro" id="IPR011701">
    <property type="entry name" value="MFS"/>
</dbReference>
<keyword evidence="2" id="KW-1003">Cell membrane</keyword>
<feature type="transmembrane region" description="Helical" evidence="6">
    <location>
        <begin position="120"/>
        <end position="137"/>
    </location>
</feature>
<dbReference type="PANTHER" id="PTHR43702">
    <property type="entry name" value="L-FUCOSE-PROTON SYMPORTER"/>
    <property type="match status" value="1"/>
</dbReference>
<name>A0A5B8UP15_9BACT</name>
<dbReference type="GO" id="GO:0005886">
    <property type="term" value="C:plasma membrane"/>
    <property type="evidence" value="ECO:0007669"/>
    <property type="project" value="UniProtKB-SubCell"/>
</dbReference>
<dbReference type="AlphaFoldDB" id="A0A5B8UP15"/>
<proteinExistence type="predicted"/>
<feature type="transmembrane region" description="Helical" evidence="6">
    <location>
        <begin position="97"/>
        <end position="114"/>
    </location>
</feature>
<evidence type="ECO:0000256" key="2">
    <source>
        <dbReference type="ARBA" id="ARBA00022475"/>
    </source>
</evidence>
<protein>
    <submittedName>
        <fullName evidence="7">Sugar MFS transporter</fullName>
    </submittedName>
</protein>
<dbReference type="EMBL" id="CP042433">
    <property type="protein sequence ID" value="QEC58431.1"/>
    <property type="molecule type" value="Genomic_DNA"/>
</dbReference>
<feature type="transmembrane region" description="Helical" evidence="6">
    <location>
        <begin position="535"/>
        <end position="556"/>
    </location>
</feature>
<evidence type="ECO:0000313" key="7">
    <source>
        <dbReference type="EMBL" id="QEC58431.1"/>
    </source>
</evidence>
<keyword evidence="5 6" id="KW-0472">Membrane</keyword>